<dbReference type="EMBL" id="LN831790">
    <property type="protein sequence ID" value="CQR64609.1"/>
    <property type="molecule type" value="Genomic_DNA"/>
</dbReference>
<sequence>MTTHLDVTDDEGPDADVEVTIATTRFVGISA</sequence>
<dbReference type="AlphaFoldDB" id="A0A0F7VVT8"/>
<evidence type="ECO:0000313" key="2">
    <source>
        <dbReference type="Proteomes" id="UP000035016"/>
    </source>
</evidence>
<dbReference type="KEGG" id="sle:sle_51510"/>
<protein>
    <submittedName>
        <fullName evidence="1">Uncharacterized protein</fullName>
    </submittedName>
</protein>
<accession>A0A0F7VVT8</accession>
<proteinExistence type="predicted"/>
<name>A0A0F7VVT8_STRLW</name>
<reference evidence="1 2" key="1">
    <citation type="submission" date="2015-02" db="EMBL/GenBank/DDBJ databases">
        <authorList>
            <person name="Gomez-Escribano P.J."/>
        </authorList>
    </citation>
    <scope>NUCLEOTIDE SEQUENCE [LARGE SCALE GENOMIC DNA]</scope>
    <source>
        <strain evidence="2">C34 (DSM 42122 / NRRL B-24963)</strain>
    </source>
</reference>
<gene>
    <name evidence="1" type="primary">sle_51510</name>
</gene>
<organism evidence="1 2">
    <name type="scientific">Streptomyces leeuwenhoekii</name>
    <dbReference type="NCBI Taxonomy" id="1437453"/>
    <lineage>
        <taxon>Bacteria</taxon>
        <taxon>Bacillati</taxon>
        <taxon>Actinomycetota</taxon>
        <taxon>Actinomycetes</taxon>
        <taxon>Kitasatosporales</taxon>
        <taxon>Streptomycetaceae</taxon>
        <taxon>Streptomyces</taxon>
    </lineage>
</organism>
<evidence type="ECO:0000313" key="1">
    <source>
        <dbReference type="EMBL" id="CQR64609.1"/>
    </source>
</evidence>
<dbReference type="Proteomes" id="UP000035016">
    <property type="component" value="Chromosome Chromosome"/>
</dbReference>